<name>A0ABP8EZ61_9MYCO</name>
<gene>
    <name evidence="2" type="ORF">GCM10023161_34050</name>
</gene>
<dbReference type="EMBL" id="BAABGF010000039">
    <property type="protein sequence ID" value="GAA4290084.1"/>
    <property type="molecule type" value="Genomic_DNA"/>
</dbReference>
<evidence type="ECO:0000313" key="2">
    <source>
        <dbReference type="EMBL" id="GAA4290084.1"/>
    </source>
</evidence>
<organism evidence="2 3">
    <name type="scientific">Mycobacterium paraffinicum</name>
    <dbReference type="NCBI Taxonomy" id="53378"/>
    <lineage>
        <taxon>Bacteria</taxon>
        <taxon>Bacillati</taxon>
        <taxon>Actinomycetota</taxon>
        <taxon>Actinomycetes</taxon>
        <taxon>Mycobacteriales</taxon>
        <taxon>Mycobacteriaceae</taxon>
        <taxon>Mycobacterium</taxon>
    </lineage>
</organism>
<proteinExistence type="predicted"/>
<keyword evidence="3" id="KW-1185">Reference proteome</keyword>
<protein>
    <submittedName>
        <fullName evidence="2">Uncharacterized protein</fullName>
    </submittedName>
</protein>
<accession>A0ABP8EZ61</accession>
<comment type="caution">
    <text evidence="2">The sequence shown here is derived from an EMBL/GenBank/DDBJ whole genome shotgun (WGS) entry which is preliminary data.</text>
</comment>
<evidence type="ECO:0000313" key="3">
    <source>
        <dbReference type="Proteomes" id="UP001501417"/>
    </source>
</evidence>
<feature type="compositionally biased region" description="Low complexity" evidence="1">
    <location>
        <begin position="124"/>
        <end position="146"/>
    </location>
</feature>
<dbReference type="Proteomes" id="UP001501417">
    <property type="component" value="Unassembled WGS sequence"/>
</dbReference>
<sequence length="182" mass="18624">MVGQLRAVSIRRTHPVTLAGPAARADPVVPAARADLPVVPAARADLPVGRVDQADPVTRADLRVDPAGPIIRAVRAVRVDLVDLVALVALVAPVDPIIRAGPGTEMPSAATSAVLRGVTGRHLGGPASRRGPRGIGRSPRPARSGGMARSTTGATRRLPCGIPDSISGASGSLESGFRCKQR</sequence>
<reference evidence="3" key="1">
    <citation type="journal article" date="2019" name="Int. J. Syst. Evol. Microbiol.">
        <title>The Global Catalogue of Microorganisms (GCM) 10K type strain sequencing project: providing services to taxonomists for standard genome sequencing and annotation.</title>
        <authorList>
            <consortium name="The Broad Institute Genomics Platform"/>
            <consortium name="The Broad Institute Genome Sequencing Center for Infectious Disease"/>
            <person name="Wu L."/>
            <person name="Ma J."/>
        </authorList>
    </citation>
    <scope>NUCLEOTIDE SEQUENCE [LARGE SCALE GENOMIC DNA]</scope>
    <source>
        <strain evidence="3">JCM 17782</strain>
    </source>
</reference>
<feature type="region of interest" description="Disordered" evidence="1">
    <location>
        <begin position="120"/>
        <end position="182"/>
    </location>
</feature>
<evidence type="ECO:0000256" key="1">
    <source>
        <dbReference type="SAM" id="MobiDB-lite"/>
    </source>
</evidence>